<dbReference type="InterPro" id="IPR045136">
    <property type="entry name" value="Iah1-like"/>
</dbReference>
<evidence type="ECO:0000313" key="2">
    <source>
        <dbReference type="EMBL" id="EJK54524.1"/>
    </source>
</evidence>
<dbReference type="OrthoDB" id="671439at2759"/>
<dbReference type="PANTHER" id="PTHR14209">
    <property type="entry name" value="ISOAMYL ACETATE-HYDROLYZING ESTERASE 1"/>
    <property type="match status" value="1"/>
</dbReference>
<dbReference type="PANTHER" id="PTHR14209:SF19">
    <property type="entry name" value="ISOAMYL ACETATE-HYDROLYZING ESTERASE 1 HOMOLOG"/>
    <property type="match status" value="1"/>
</dbReference>
<dbReference type="EMBL" id="AGNL01035700">
    <property type="protein sequence ID" value="EJK54524.1"/>
    <property type="molecule type" value="Genomic_DNA"/>
</dbReference>
<dbReference type="eggNOG" id="KOG3035">
    <property type="taxonomic scope" value="Eukaryota"/>
</dbReference>
<accession>K0RQ90</accession>
<comment type="caution">
    <text evidence="2">The sequence shown here is derived from an EMBL/GenBank/DDBJ whole genome shotgun (WGS) entry which is preliminary data.</text>
</comment>
<dbReference type="InterPro" id="IPR036514">
    <property type="entry name" value="SGNH_hydro_sf"/>
</dbReference>
<dbReference type="InterPro" id="IPR013830">
    <property type="entry name" value="SGNH_hydro"/>
</dbReference>
<keyword evidence="3" id="KW-1185">Reference proteome</keyword>
<proteinExistence type="predicted"/>
<dbReference type="OMA" id="VIWPKVI"/>
<organism evidence="2 3">
    <name type="scientific">Thalassiosira oceanica</name>
    <name type="common">Marine diatom</name>
    <dbReference type="NCBI Taxonomy" id="159749"/>
    <lineage>
        <taxon>Eukaryota</taxon>
        <taxon>Sar</taxon>
        <taxon>Stramenopiles</taxon>
        <taxon>Ochrophyta</taxon>
        <taxon>Bacillariophyta</taxon>
        <taxon>Coscinodiscophyceae</taxon>
        <taxon>Thalassiosirophycidae</taxon>
        <taxon>Thalassiosirales</taxon>
        <taxon>Thalassiosiraceae</taxon>
        <taxon>Thalassiosira</taxon>
    </lineage>
</organism>
<dbReference type="CDD" id="cd01838">
    <property type="entry name" value="Isoamyl_acetate_hydrolase_like"/>
    <property type="match status" value="1"/>
</dbReference>
<dbReference type="SUPFAM" id="SSF52266">
    <property type="entry name" value="SGNH hydrolase"/>
    <property type="match status" value="1"/>
</dbReference>
<feature type="domain" description="SGNH hydrolase-type esterase" evidence="1">
    <location>
        <begin position="9"/>
        <end position="207"/>
    </location>
</feature>
<evidence type="ECO:0000313" key="3">
    <source>
        <dbReference type="Proteomes" id="UP000266841"/>
    </source>
</evidence>
<name>K0RQ90_THAOC</name>
<protein>
    <recommendedName>
        <fullName evidence="1">SGNH hydrolase-type esterase domain-containing protein</fullName>
    </recommendedName>
</protein>
<sequence length="251" mass="27867">MSRRPTIVLFGDSITELGFSQGGWTSLLAGHYSRRADILNRGFSGYNTRHAIDILSRVFGESKEDAASRVGSPLFVTCFFGANDAMLDVDVEHCQHVPVDEYETNIRSLVSTIRKRLEVDNRSPPVILFTPPPVDQKAWDDYCVSEFGCTSPRTNDAAKLYGDRVKNVGQELGCSIVDSFELLGGNGEVSEYGKNLDDGLHLNEKGNGLLFDGLVDVIRRDLPDLEPNDDFVGKEKLKGVSRQGKYWKDLC</sequence>
<gene>
    <name evidence="2" type="ORF">THAOC_25841</name>
</gene>
<dbReference type="Proteomes" id="UP000266841">
    <property type="component" value="Unassembled WGS sequence"/>
</dbReference>
<dbReference type="Pfam" id="PF13472">
    <property type="entry name" value="Lipase_GDSL_2"/>
    <property type="match status" value="1"/>
</dbReference>
<evidence type="ECO:0000259" key="1">
    <source>
        <dbReference type="Pfam" id="PF13472"/>
    </source>
</evidence>
<dbReference type="Gene3D" id="3.40.50.1110">
    <property type="entry name" value="SGNH hydrolase"/>
    <property type="match status" value="1"/>
</dbReference>
<reference evidence="2 3" key="1">
    <citation type="journal article" date="2012" name="Genome Biol.">
        <title>Genome and low-iron response of an oceanic diatom adapted to chronic iron limitation.</title>
        <authorList>
            <person name="Lommer M."/>
            <person name="Specht M."/>
            <person name="Roy A.S."/>
            <person name="Kraemer L."/>
            <person name="Andreson R."/>
            <person name="Gutowska M.A."/>
            <person name="Wolf J."/>
            <person name="Bergner S.V."/>
            <person name="Schilhabel M.B."/>
            <person name="Klostermeier U.C."/>
            <person name="Beiko R.G."/>
            <person name="Rosenstiel P."/>
            <person name="Hippler M."/>
            <person name="Laroche J."/>
        </authorList>
    </citation>
    <scope>NUCLEOTIDE SEQUENCE [LARGE SCALE GENOMIC DNA]</scope>
    <source>
        <strain evidence="2 3">CCMP1005</strain>
    </source>
</reference>
<dbReference type="AlphaFoldDB" id="K0RQ90"/>